<comment type="similarity">
    <text evidence="5">Belongs to the MIP/aquaporin (TC 1.A.8) family.</text>
</comment>
<dbReference type="OrthoDB" id="3222at2759"/>
<feature type="transmembrane region" description="Helical" evidence="6">
    <location>
        <begin position="200"/>
        <end position="221"/>
    </location>
</feature>
<evidence type="ECO:0000256" key="3">
    <source>
        <dbReference type="ARBA" id="ARBA00022989"/>
    </source>
</evidence>
<feature type="transmembrane region" description="Helical" evidence="6">
    <location>
        <begin position="12"/>
        <end position="38"/>
    </location>
</feature>
<feature type="transmembrane region" description="Helical" evidence="6">
    <location>
        <begin position="44"/>
        <end position="66"/>
    </location>
</feature>
<feature type="transmembrane region" description="Helical" evidence="6">
    <location>
        <begin position="87"/>
        <end position="109"/>
    </location>
</feature>
<evidence type="ECO:0000256" key="4">
    <source>
        <dbReference type="ARBA" id="ARBA00023136"/>
    </source>
</evidence>
<dbReference type="PRINTS" id="PR00783">
    <property type="entry name" value="MINTRINSICP"/>
</dbReference>
<dbReference type="SUPFAM" id="SSF81338">
    <property type="entry name" value="Aquaporin-like"/>
    <property type="match status" value="1"/>
</dbReference>
<keyword evidence="2 5" id="KW-0812">Transmembrane</keyword>
<dbReference type="Proteomes" id="UP001153712">
    <property type="component" value="Chromosome 7"/>
</dbReference>
<dbReference type="Pfam" id="PF00230">
    <property type="entry name" value="MIP"/>
    <property type="match status" value="1"/>
</dbReference>
<name>A0A9P0DX73_PHYSR</name>
<dbReference type="PANTHER" id="PTHR19139">
    <property type="entry name" value="AQUAPORIN TRANSPORTER"/>
    <property type="match status" value="1"/>
</dbReference>
<feature type="transmembrane region" description="Helical" evidence="6">
    <location>
        <begin position="129"/>
        <end position="147"/>
    </location>
</feature>
<sequence length="242" mass="26807">MAEEEGHVYPPLIISLITEFFGTAELMFIGCMGCIVGYDNGPLMAATTFAMAVLIAIEMFGHYGPVHLNPGVTVGFIIMGHMPWKTMIMYFIGQFFGAFAGYGLLYLVTPYKQDLCLLTIRFDLGTVECFFNEFVCSALLMLVVLGATDPINKDITDSIPLKIAFALLGLIFALEPFTGAGLNAARAVPPCVFFNDYRQLWLYMVGPTLGMALAATLYRFVFDSNEKYSLHTFLINFKNRGD</sequence>
<dbReference type="InterPro" id="IPR000425">
    <property type="entry name" value="MIP"/>
</dbReference>
<proteinExistence type="inferred from homology"/>
<dbReference type="PANTHER" id="PTHR19139:SF270">
    <property type="entry name" value="ENTOMOGLYCEROPORIN 1-RELATED"/>
    <property type="match status" value="1"/>
</dbReference>
<dbReference type="AlphaFoldDB" id="A0A9P0DX73"/>
<evidence type="ECO:0000256" key="2">
    <source>
        <dbReference type="ARBA" id="ARBA00022692"/>
    </source>
</evidence>
<dbReference type="InterPro" id="IPR034294">
    <property type="entry name" value="Aquaporin_transptr"/>
</dbReference>
<organism evidence="7 8">
    <name type="scientific">Phyllotreta striolata</name>
    <name type="common">Striped flea beetle</name>
    <name type="synonym">Crioceris striolata</name>
    <dbReference type="NCBI Taxonomy" id="444603"/>
    <lineage>
        <taxon>Eukaryota</taxon>
        <taxon>Metazoa</taxon>
        <taxon>Ecdysozoa</taxon>
        <taxon>Arthropoda</taxon>
        <taxon>Hexapoda</taxon>
        <taxon>Insecta</taxon>
        <taxon>Pterygota</taxon>
        <taxon>Neoptera</taxon>
        <taxon>Endopterygota</taxon>
        <taxon>Coleoptera</taxon>
        <taxon>Polyphaga</taxon>
        <taxon>Cucujiformia</taxon>
        <taxon>Chrysomeloidea</taxon>
        <taxon>Chrysomelidae</taxon>
        <taxon>Galerucinae</taxon>
        <taxon>Alticini</taxon>
        <taxon>Phyllotreta</taxon>
    </lineage>
</organism>
<gene>
    <name evidence="7" type="ORF">PHYEVI_LOCUS10527</name>
</gene>
<evidence type="ECO:0000256" key="1">
    <source>
        <dbReference type="ARBA" id="ARBA00004141"/>
    </source>
</evidence>
<dbReference type="GO" id="GO:0015267">
    <property type="term" value="F:channel activity"/>
    <property type="evidence" value="ECO:0007669"/>
    <property type="project" value="InterPro"/>
</dbReference>
<keyword evidence="4 6" id="KW-0472">Membrane</keyword>
<comment type="subcellular location">
    <subcellularLocation>
        <location evidence="1">Membrane</location>
        <topology evidence="1">Multi-pass membrane protein</topology>
    </subcellularLocation>
</comment>
<evidence type="ECO:0000256" key="6">
    <source>
        <dbReference type="SAM" id="Phobius"/>
    </source>
</evidence>
<keyword evidence="5" id="KW-0813">Transport</keyword>
<protein>
    <submittedName>
        <fullName evidence="7">Uncharacterized protein</fullName>
    </submittedName>
</protein>
<evidence type="ECO:0000256" key="5">
    <source>
        <dbReference type="RuleBase" id="RU000477"/>
    </source>
</evidence>
<evidence type="ECO:0000313" key="8">
    <source>
        <dbReference type="Proteomes" id="UP001153712"/>
    </source>
</evidence>
<dbReference type="GO" id="GO:0005886">
    <property type="term" value="C:plasma membrane"/>
    <property type="evidence" value="ECO:0007669"/>
    <property type="project" value="TreeGrafter"/>
</dbReference>
<accession>A0A9P0DX73</accession>
<evidence type="ECO:0000313" key="7">
    <source>
        <dbReference type="EMBL" id="CAH1187432.1"/>
    </source>
</evidence>
<dbReference type="InterPro" id="IPR023271">
    <property type="entry name" value="Aquaporin-like"/>
</dbReference>
<dbReference type="Gene3D" id="1.20.1080.10">
    <property type="entry name" value="Glycerol uptake facilitator protein"/>
    <property type="match status" value="1"/>
</dbReference>
<dbReference type="EMBL" id="OU900100">
    <property type="protein sequence ID" value="CAH1187432.1"/>
    <property type="molecule type" value="Genomic_DNA"/>
</dbReference>
<reference evidence="7" key="1">
    <citation type="submission" date="2022-01" db="EMBL/GenBank/DDBJ databases">
        <authorList>
            <person name="King R."/>
        </authorList>
    </citation>
    <scope>NUCLEOTIDE SEQUENCE</scope>
</reference>
<feature type="transmembrane region" description="Helical" evidence="6">
    <location>
        <begin position="159"/>
        <end position="180"/>
    </location>
</feature>
<keyword evidence="3 6" id="KW-1133">Transmembrane helix</keyword>
<keyword evidence="8" id="KW-1185">Reference proteome</keyword>